<comment type="caution">
    <text evidence="15">The sequence shown here is derived from an EMBL/GenBank/DDBJ whole genome shotgun (WGS) entry which is preliminary data.</text>
</comment>
<evidence type="ECO:0000256" key="4">
    <source>
        <dbReference type="ARBA" id="ARBA00022692"/>
    </source>
</evidence>
<dbReference type="EMBL" id="CAXKWB010093980">
    <property type="protein sequence ID" value="CAL4218443.1"/>
    <property type="molecule type" value="Genomic_DNA"/>
</dbReference>
<dbReference type="AlphaFoldDB" id="A0AAV2SLB1"/>
<feature type="transmembrane region" description="Helical" evidence="13">
    <location>
        <begin position="159"/>
        <end position="177"/>
    </location>
</feature>
<dbReference type="GO" id="GO:0006694">
    <property type="term" value="P:steroid biosynthetic process"/>
    <property type="evidence" value="ECO:0007669"/>
    <property type="project" value="TreeGrafter"/>
</dbReference>
<sequence>MFLASDMKSVQVSELELRMQPKPCDYVNTVRPRNFSAQESISCNFNLVITLQNHKTSINIATTGDAMSLLCKIRKPNIKWMSSTLKCKTISNRFLNEQRLTFYQTLRTFIYSLLIKSKNPTPFIPFFGAFITCLYNGILHGICFIYINEYEDHVWLYKPNFYIGFLLFLFGLFVNIGSDSTLRNLRKGSETGYKIPHGGMFEYVSCANYFGEIVEMWGYAIASCAFPAIAHALFTTLFLTHRALDHHGWYQKKFEDYPQHRKAVIPFLL</sequence>
<proteinExistence type="inferred from homology"/>
<keyword evidence="10" id="KW-0560">Oxidoreductase</keyword>
<dbReference type="PANTHER" id="PTHR10556:SF57">
    <property type="entry name" value="3-OXO-5-ALPHA-STEROID 4-DEHYDROGENASE 1"/>
    <property type="match status" value="1"/>
</dbReference>
<evidence type="ECO:0000256" key="6">
    <source>
        <dbReference type="ARBA" id="ARBA00022824"/>
    </source>
</evidence>
<gene>
    <name evidence="15" type="ORF">MNOR_LOCUS38916</name>
</gene>
<keyword evidence="8" id="KW-0521">NADP</keyword>
<evidence type="ECO:0000313" key="15">
    <source>
        <dbReference type="EMBL" id="CAL4218443.1"/>
    </source>
</evidence>
<accession>A0AAV2SLB1</accession>
<dbReference type="InterPro" id="IPR001104">
    <property type="entry name" value="3-oxo-5_a-steroid_4-DH_C"/>
</dbReference>
<evidence type="ECO:0000256" key="8">
    <source>
        <dbReference type="ARBA" id="ARBA00022857"/>
    </source>
</evidence>
<dbReference type="PANTHER" id="PTHR10556">
    <property type="entry name" value="3-OXO-5-ALPHA-STEROID 4-DEHYDROGENASE"/>
    <property type="match status" value="1"/>
</dbReference>
<protein>
    <recommendedName>
        <fullName evidence="14">3-oxo-5-alpha-steroid 4-dehydrogenase C-terminal domain-containing protein</fullName>
    </recommendedName>
</protein>
<comment type="subcellular location">
    <subcellularLocation>
        <location evidence="1">Endoplasmic reticulum membrane</location>
        <topology evidence="1">Multi-pass membrane protein</topology>
    </subcellularLocation>
    <subcellularLocation>
        <location evidence="2">Microsome membrane</location>
    </subcellularLocation>
</comment>
<evidence type="ECO:0000256" key="11">
    <source>
        <dbReference type="ARBA" id="ARBA00023098"/>
    </source>
</evidence>
<dbReference type="PROSITE" id="PS50244">
    <property type="entry name" value="S5A_REDUCTASE"/>
    <property type="match status" value="1"/>
</dbReference>
<evidence type="ECO:0000256" key="13">
    <source>
        <dbReference type="SAM" id="Phobius"/>
    </source>
</evidence>
<keyword evidence="7" id="KW-0492">Microsome</keyword>
<evidence type="ECO:0000256" key="2">
    <source>
        <dbReference type="ARBA" id="ARBA00004524"/>
    </source>
</evidence>
<dbReference type="GO" id="GO:0030154">
    <property type="term" value="P:cell differentiation"/>
    <property type="evidence" value="ECO:0007669"/>
    <property type="project" value="UniProtKB-KW"/>
</dbReference>
<feature type="non-terminal residue" evidence="15">
    <location>
        <position position="269"/>
    </location>
</feature>
<keyword evidence="5" id="KW-0221">Differentiation</keyword>
<dbReference type="InterPro" id="IPR039357">
    <property type="entry name" value="SRD5A/TECR"/>
</dbReference>
<name>A0AAV2SLB1_MEGNR</name>
<dbReference type="GO" id="GO:0003865">
    <property type="term" value="F:3-oxo-5-alpha-steroid 4-dehydrogenase activity"/>
    <property type="evidence" value="ECO:0007669"/>
    <property type="project" value="TreeGrafter"/>
</dbReference>
<reference evidence="15 16" key="1">
    <citation type="submission" date="2024-05" db="EMBL/GenBank/DDBJ databases">
        <authorList>
            <person name="Wallberg A."/>
        </authorList>
    </citation>
    <scope>NUCLEOTIDE SEQUENCE [LARGE SCALE GENOMIC DNA]</scope>
</reference>
<evidence type="ECO:0000256" key="7">
    <source>
        <dbReference type="ARBA" id="ARBA00022848"/>
    </source>
</evidence>
<keyword evidence="6" id="KW-0256">Endoplasmic reticulum</keyword>
<evidence type="ECO:0000259" key="14">
    <source>
        <dbReference type="Pfam" id="PF02544"/>
    </source>
</evidence>
<evidence type="ECO:0000256" key="10">
    <source>
        <dbReference type="ARBA" id="ARBA00023002"/>
    </source>
</evidence>
<keyword evidence="9 13" id="KW-1133">Transmembrane helix</keyword>
<feature type="transmembrane region" description="Helical" evidence="13">
    <location>
        <begin position="123"/>
        <end position="147"/>
    </location>
</feature>
<evidence type="ECO:0000313" key="16">
    <source>
        <dbReference type="Proteomes" id="UP001497623"/>
    </source>
</evidence>
<dbReference type="Gene3D" id="1.20.120.1630">
    <property type="match status" value="1"/>
</dbReference>
<dbReference type="GO" id="GO:0005789">
    <property type="term" value="C:endoplasmic reticulum membrane"/>
    <property type="evidence" value="ECO:0007669"/>
    <property type="project" value="UniProtKB-SubCell"/>
</dbReference>
<dbReference type="Pfam" id="PF02544">
    <property type="entry name" value="Steroid_dh"/>
    <property type="match status" value="1"/>
</dbReference>
<keyword evidence="12 13" id="KW-0472">Membrane</keyword>
<dbReference type="Proteomes" id="UP001497623">
    <property type="component" value="Unassembled WGS sequence"/>
</dbReference>
<evidence type="ECO:0000256" key="9">
    <source>
        <dbReference type="ARBA" id="ARBA00022989"/>
    </source>
</evidence>
<evidence type="ECO:0000256" key="3">
    <source>
        <dbReference type="ARBA" id="ARBA00007742"/>
    </source>
</evidence>
<evidence type="ECO:0000256" key="5">
    <source>
        <dbReference type="ARBA" id="ARBA00022782"/>
    </source>
</evidence>
<keyword evidence="11" id="KW-0443">Lipid metabolism</keyword>
<feature type="domain" description="3-oxo-5-alpha-steroid 4-dehydrogenase C-terminal" evidence="14">
    <location>
        <begin position="120"/>
        <end position="269"/>
    </location>
</feature>
<keyword evidence="16" id="KW-1185">Reference proteome</keyword>
<organism evidence="15 16">
    <name type="scientific">Meganyctiphanes norvegica</name>
    <name type="common">Northern krill</name>
    <name type="synonym">Thysanopoda norvegica</name>
    <dbReference type="NCBI Taxonomy" id="48144"/>
    <lineage>
        <taxon>Eukaryota</taxon>
        <taxon>Metazoa</taxon>
        <taxon>Ecdysozoa</taxon>
        <taxon>Arthropoda</taxon>
        <taxon>Crustacea</taxon>
        <taxon>Multicrustacea</taxon>
        <taxon>Malacostraca</taxon>
        <taxon>Eumalacostraca</taxon>
        <taxon>Eucarida</taxon>
        <taxon>Euphausiacea</taxon>
        <taxon>Euphausiidae</taxon>
        <taxon>Meganyctiphanes</taxon>
    </lineage>
</organism>
<evidence type="ECO:0000256" key="1">
    <source>
        <dbReference type="ARBA" id="ARBA00004477"/>
    </source>
</evidence>
<keyword evidence="4 13" id="KW-0812">Transmembrane</keyword>
<evidence type="ECO:0000256" key="12">
    <source>
        <dbReference type="ARBA" id="ARBA00023136"/>
    </source>
</evidence>
<comment type="similarity">
    <text evidence="3">Belongs to the steroid 5-alpha reductase family.</text>
</comment>